<reference evidence="2" key="1">
    <citation type="submission" date="2022-06" db="EMBL/GenBank/DDBJ databases">
        <title>Genomic Encyclopedia of Archaeal and Bacterial Type Strains, Phase II (KMG-II): from individual species to whole genera.</title>
        <authorList>
            <person name="Goeker M."/>
        </authorList>
    </citation>
    <scope>NUCLEOTIDE SEQUENCE</scope>
    <source>
        <strain evidence="2">DSM 43935</strain>
    </source>
</reference>
<organism evidence="2 3">
    <name type="scientific">Goodfellowiella coeruleoviolacea</name>
    <dbReference type="NCBI Taxonomy" id="334858"/>
    <lineage>
        <taxon>Bacteria</taxon>
        <taxon>Bacillati</taxon>
        <taxon>Actinomycetota</taxon>
        <taxon>Actinomycetes</taxon>
        <taxon>Pseudonocardiales</taxon>
        <taxon>Pseudonocardiaceae</taxon>
        <taxon>Goodfellowiella</taxon>
    </lineage>
</organism>
<dbReference type="RefSeq" id="WP_253766367.1">
    <property type="nucleotide sequence ID" value="NZ_JAMTCK010000001.1"/>
</dbReference>
<dbReference type="PANTHER" id="PTHR43649:SF32">
    <property type="entry name" value="SUGAR BINDING SECRETED PROTEIN"/>
    <property type="match status" value="1"/>
</dbReference>
<proteinExistence type="predicted"/>
<keyword evidence="3" id="KW-1185">Reference proteome</keyword>
<dbReference type="SUPFAM" id="SSF53850">
    <property type="entry name" value="Periplasmic binding protein-like II"/>
    <property type="match status" value="1"/>
</dbReference>
<name>A0AAE3G8F9_9PSEU</name>
<dbReference type="Pfam" id="PF13416">
    <property type="entry name" value="SBP_bac_8"/>
    <property type="match status" value="1"/>
</dbReference>
<dbReference type="PANTHER" id="PTHR43649">
    <property type="entry name" value="ARABINOSE-BINDING PROTEIN-RELATED"/>
    <property type="match status" value="1"/>
</dbReference>
<gene>
    <name evidence="2" type="ORF">LX83_000432</name>
</gene>
<accession>A0AAE3G8F9</accession>
<evidence type="ECO:0000256" key="1">
    <source>
        <dbReference type="SAM" id="SignalP"/>
    </source>
</evidence>
<feature type="chain" id="PRO_5042209885" evidence="1">
    <location>
        <begin position="29"/>
        <end position="423"/>
    </location>
</feature>
<comment type="caution">
    <text evidence="2">The sequence shown here is derived from an EMBL/GenBank/DDBJ whole genome shotgun (WGS) entry which is preliminary data.</text>
</comment>
<dbReference type="EMBL" id="JAMTCK010000001">
    <property type="protein sequence ID" value="MCP2163592.1"/>
    <property type="molecule type" value="Genomic_DNA"/>
</dbReference>
<dbReference type="InterPro" id="IPR006059">
    <property type="entry name" value="SBP"/>
</dbReference>
<evidence type="ECO:0000313" key="2">
    <source>
        <dbReference type="EMBL" id="MCP2163592.1"/>
    </source>
</evidence>
<sequence length="423" mass="45663">MTRGLLHRAATALAVVLPLALLTGCAGGDNAKTTLTVATYGEFGYEPLFAEYEATHPGIEVKSRVTDFDSHHRGLATQLAAGHGAADVVAVEEQYLPLFRQSADKFVNLAEFGALDLRGQWVPWKWEQGVTDGGRVVLGLGTDMGGLAMCYRRDLFARANLPTDRAEVAALWPTWEDFARVADRFSAAVTDAKFADSAGTIYAAILNQAEENYFAKSDDSFSADRNPNVRRAFDIAGGIGAKGQTARVTTYTQPWTVAIKQGAFATIACPAWLLKQIEDAGGAENAGKWDVTTVPGNAGNQGGSFLTLPRQGAHHREAYDLAAWLTAPAQQKRLFLRDGILPSQPAVYQDPDVVGSTNAYFSNAPVGQIFARSADTLRPNYRGLRDAEVRPKFGQALGRVEEGKQTLEQAWAQALQQASDAVR</sequence>
<dbReference type="Proteomes" id="UP001206128">
    <property type="component" value="Unassembled WGS sequence"/>
</dbReference>
<dbReference type="PROSITE" id="PS51257">
    <property type="entry name" value="PROKAR_LIPOPROTEIN"/>
    <property type="match status" value="1"/>
</dbReference>
<protein>
    <submittedName>
        <fullName evidence="2">Cellobiose-binding protein</fullName>
    </submittedName>
</protein>
<keyword evidence="1" id="KW-0732">Signal</keyword>
<feature type="signal peptide" evidence="1">
    <location>
        <begin position="1"/>
        <end position="28"/>
    </location>
</feature>
<dbReference type="Gene3D" id="3.40.190.10">
    <property type="entry name" value="Periplasmic binding protein-like II"/>
    <property type="match status" value="1"/>
</dbReference>
<evidence type="ECO:0000313" key="3">
    <source>
        <dbReference type="Proteomes" id="UP001206128"/>
    </source>
</evidence>
<dbReference type="InterPro" id="IPR050490">
    <property type="entry name" value="Bact_solute-bd_prot1"/>
</dbReference>
<dbReference type="AlphaFoldDB" id="A0AAE3G8F9"/>